<reference evidence="2 3" key="1">
    <citation type="journal article" date="2020" name="Cell">
        <title>Large-Scale Comparative Analyses of Tick Genomes Elucidate Their Genetic Diversity and Vector Capacities.</title>
        <authorList>
            <consortium name="Tick Genome and Microbiome Consortium (TIGMIC)"/>
            <person name="Jia N."/>
            <person name="Wang J."/>
            <person name="Shi W."/>
            <person name="Du L."/>
            <person name="Sun Y."/>
            <person name="Zhan W."/>
            <person name="Jiang J.F."/>
            <person name="Wang Q."/>
            <person name="Zhang B."/>
            <person name="Ji P."/>
            <person name="Bell-Sakyi L."/>
            <person name="Cui X.M."/>
            <person name="Yuan T.T."/>
            <person name="Jiang B.G."/>
            <person name="Yang W.F."/>
            <person name="Lam T.T."/>
            <person name="Chang Q.C."/>
            <person name="Ding S.J."/>
            <person name="Wang X.J."/>
            <person name="Zhu J.G."/>
            <person name="Ruan X.D."/>
            <person name="Zhao L."/>
            <person name="Wei J.T."/>
            <person name="Ye R.Z."/>
            <person name="Que T.C."/>
            <person name="Du C.H."/>
            <person name="Zhou Y.H."/>
            <person name="Cheng J.X."/>
            <person name="Dai P.F."/>
            <person name="Guo W.B."/>
            <person name="Han X.H."/>
            <person name="Huang E.J."/>
            <person name="Li L.F."/>
            <person name="Wei W."/>
            <person name="Gao Y.C."/>
            <person name="Liu J.Z."/>
            <person name="Shao H.Z."/>
            <person name="Wang X."/>
            <person name="Wang C.C."/>
            <person name="Yang T.C."/>
            <person name="Huo Q.B."/>
            <person name="Li W."/>
            <person name="Chen H.Y."/>
            <person name="Chen S.E."/>
            <person name="Zhou L.G."/>
            <person name="Ni X.B."/>
            <person name="Tian J.H."/>
            <person name="Sheng Y."/>
            <person name="Liu T."/>
            <person name="Pan Y.S."/>
            <person name="Xia L.Y."/>
            <person name="Li J."/>
            <person name="Zhao F."/>
            <person name="Cao W.C."/>
        </authorList>
    </citation>
    <scope>NUCLEOTIDE SEQUENCE [LARGE SCALE GENOMIC DNA]</scope>
    <source>
        <strain evidence="2">HaeL-2018</strain>
    </source>
</reference>
<sequence>MVVLVFDELKLSENINVKASGELIGFVDLGPFTDDRNKTEAKKWIQILGVFASKGNVKASVLSKILVEATILAEKAGLFVDYWTIDGAPWNRALWKLFGIKATSKRITRKVSHPVEPGWNVHFISDFSHLIKCIRNAFVSTGLHIPDGHTHVDVDVREAWKKDSESVTLKVMPHITQSHV</sequence>
<dbReference type="Pfam" id="PF21787">
    <property type="entry name" value="TNP-like_RNaseH_N"/>
    <property type="match status" value="1"/>
</dbReference>
<evidence type="ECO:0000259" key="1">
    <source>
        <dbReference type="Pfam" id="PF21787"/>
    </source>
</evidence>
<feature type="domain" description="Transposable element P transposase-like RNase H" evidence="1">
    <location>
        <begin position="2"/>
        <end position="99"/>
    </location>
</feature>
<accession>A0A9J6H3F6</accession>
<dbReference type="InterPro" id="IPR048365">
    <property type="entry name" value="TNP-like_RNaseH_N"/>
</dbReference>
<gene>
    <name evidence="2" type="ORF">HPB48_005480</name>
</gene>
<dbReference type="OrthoDB" id="6513170at2759"/>
<dbReference type="Proteomes" id="UP000821853">
    <property type="component" value="Chromosome 9"/>
</dbReference>
<name>A0A9J6H3F6_HAELO</name>
<dbReference type="VEuPathDB" id="VectorBase:HLOH_060923"/>
<evidence type="ECO:0000313" key="2">
    <source>
        <dbReference type="EMBL" id="KAH9381545.1"/>
    </source>
</evidence>
<proteinExistence type="predicted"/>
<evidence type="ECO:0000313" key="3">
    <source>
        <dbReference type="Proteomes" id="UP000821853"/>
    </source>
</evidence>
<organism evidence="2 3">
    <name type="scientific">Haemaphysalis longicornis</name>
    <name type="common">Bush tick</name>
    <dbReference type="NCBI Taxonomy" id="44386"/>
    <lineage>
        <taxon>Eukaryota</taxon>
        <taxon>Metazoa</taxon>
        <taxon>Ecdysozoa</taxon>
        <taxon>Arthropoda</taxon>
        <taxon>Chelicerata</taxon>
        <taxon>Arachnida</taxon>
        <taxon>Acari</taxon>
        <taxon>Parasitiformes</taxon>
        <taxon>Ixodida</taxon>
        <taxon>Ixodoidea</taxon>
        <taxon>Ixodidae</taxon>
        <taxon>Haemaphysalinae</taxon>
        <taxon>Haemaphysalis</taxon>
    </lineage>
</organism>
<protein>
    <recommendedName>
        <fullName evidence="1">Transposable element P transposase-like RNase H domain-containing protein</fullName>
    </recommendedName>
</protein>
<dbReference type="EMBL" id="JABSTR010000011">
    <property type="protein sequence ID" value="KAH9381545.1"/>
    <property type="molecule type" value="Genomic_DNA"/>
</dbReference>
<dbReference type="AlphaFoldDB" id="A0A9J6H3F6"/>
<comment type="caution">
    <text evidence="2">The sequence shown here is derived from an EMBL/GenBank/DDBJ whole genome shotgun (WGS) entry which is preliminary data.</text>
</comment>
<keyword evidence="3" id="KW-1185">Reference proteome</keyword>